<proteinExistence type="inferred from homology"/>
<dbReference type="InterPro" id="IPR023160">
    <property type="entry name" value="RNase_HII_hlx-loop-hlx_cap_dom"/>
</dbReference>
<evidence type="ECO:0000256" key="11">
    <source>
        <dbReference type="ARBA" id="ARBA00022759"/>
    </source>
</evidence>
<evidence type="ECO:0000256" key="12">
    <source>
        <dbReference type="ARBA" id="ARBA00022801"/>
    </source>
</evidence>
<keyword evidence="12 14" id="KW-0378">Hydrolase</keyword>
<dbReference type="GO" id="GO:0005737">
    <property type="term" value="C:cytoplasm"/>
    <property type="evidence" value="ECO:0007669"/>
    <property type="project" value="UniProtKB-SubCell"/>
</dbReference>
<evidence type="ECO:0000313" key="19">
    <source>
        <dbReference type="Proteomes" id="UP000050360"/>
    </source>
</evidence>
<dbReference type="GO" id="GO:0003723">
    <property type="term" value="F:RNA binding"/>
    <property type="evidence" value="ECO:0007669"/>
    <property type="project" value="UniProtKB-UniRule"/>
</dbReference>
<dbReference type="AlphaFoldDB" id="A0A0P8DVL1"/>
<evidence type="ECO:0000256" key="15">
    <source>
        <dbReference type="PROSITE-ProRule" id="PRU01319"/>
    </source>
</evidence>
<keyword evidence="11 14" id="KW-0255">Endonuclease</keyword>
<dbReference type="EMBL" id="LKCM01000335">
    <property type="protein sequence ID" value="KPQ41572.1"/>
    <property type="molecule type" value="Genomic_DNA"/>
</dbReference>
<evidence type="ECO:0000256" key="10">
    <source>
        <dbReference type="ARBA" id="ARBA00022723"/>
    </source>
</evidence>
<evidence type="ECO:0000256" key="13">
    <source>
        <dbReference type="ARBA" id="ARBA00023211"/>
    </source>
</evidence>
<dbReference type="GO" id="GO:0004523">
    <property type="term" value="F:RNA-DNA hybrid ribonuclease activity"/>
    <property type="evidence" value="ECO:0007669"/>
    <property type="project" value="UniProtKB-UniRule"/>
</dbReference>
<dbReference type="InterPro" id="IPR036397">
    <property type="entry name" value="RNaseH_sf"/>
</dbReference>
<reference evidence="18 19" key="1">
    <citation type="submission" date="2015-09" db="EMBL/GenBank/DDBJ databases">
        <title>A metagenomics-based metabolic model of nitrate-dependent anaerobic oxidation of methane by Methanoperedens-like archaea.</title>
        <authorList>
            <person name="Arshad A."/>
            <person name="Speth D.R."/>
            <person name="De Graaf R.M."/>
            <person name="Op Den Camp H.J."/>
            <person name="Jetten M.S."/>
            <person name="Welte C.U."/>
        </authorList>
    </citation>
    <scope>NUCLEOTIDE SEQUENCE [LARGE SCALE GENOMIC DNA]</scope>
</reference>
<dbReference type="PANTHER" id="PTHR10954">
    <property type="entry name" value="RIBONUCLEASE H2 SUBUNIT A"/>
    <property type="match status" value="1"/>
</dbReference>
<keyword evidence="9 14" id="KW-0540">Nuclease</keyword>
<comment type="catalytic activity">
    <reaction evidence="1 14 15 16">
        <text>Endonucleolytic cleavage to 5'-phosphomonoester.</text>
        <dbReference type="EC" id="3.1.26.4"/>
    </reaction>
</comment>
<feature type="domain" description="RNase H type-2" evidence="17">
    <location>
        <begin position="3"/>
        <end position="213"/>
    </location>
</feature>
<dbReference type="InterPro" id="IPR004649">
    <property type="entry name" value="RNase_H2_suA"/>
</dbReference>
<dbReference type="GO" id="GO:0043137">
    <property type="term" value="P:DNA replication, removal of RNA primer"/>
    <property type="evidence" value="ECO:0007669"/>
    <property type="project" value="TreeGrafter"/>
</dbReference>
<evidence type="ECO:0000256" key="6">
    <source>
        <dbReference type="ARBA" id="ARBA00012180"/>
    </source>
</evidence>
<protein>
    <recommendedName>
        <fullName evidence="7 14">Ribonuclease HII</fullName>
        <shortName evidence="14">RNase HII</shortName>
        <ecNumber evidence="6 14">3.1.26.4</ecNumber>
    </recommendedName>
</protein>
<feature type="binding site" evidence="14 15">
    <location>
        <position position="10"/>
    </location>
    <ligand>
        <name>a divalent metal cation</name>
        <dbReference type="ChEBI" id="CHEBI:60240"/>
    </ligand>
</feature>
<dbReference type="InterPro" id="IPR001352">
    <property type="entry name" value="RNase_HII/HIII"/>
</dbReference>
<name>A0A0P8DVL1_9EURY</name>
<evidence type="ECO:0000313" key="18">
    <source>
        <dbReference type="EMBL" id="KPQ41572.1"/>
    </source>
</evidence>
<dbReference type="PATRIC" id="fig|1719120.3.peg.4205"/>
<comment type="cofactor">
    <cofactor evidence="2">
        <name>Mg(2+)</name>
        <dbReference type="ChEBI" id="CHEBI:18420"/>
    </cofactor>
</comment>
<evidence type="ECO:0000256" key="8">
    <source>
        <dbReference type="ARBA" id="ARBA00022490"/>
    </source>
</evidence>
<dbReference type="HAMAP" id="MF_00052_A">
    <property type="entry name" value="RNase_HII_A"/>
    <property type="match status" value="1"/>
</dbReference>
<evidence type="ECO:0000256" key="3">
    <source>
        <dbReference type="ARBA" id="ARBA00004065"/>
    </source>
</evidence>
<dbReference type="GO" id="GO:0006298">
    <property type="term" value="P:mismatch repair"/>
    <property type="evidence" value="ECO:0007669"/>
    <property type="project" value="TreeGrafter"/>
</dbReference>
<keyword evidence="13 14" id="KW-0464">Manganese</keyword>
<accession>A0A0P8DVL1</accession>
<evidence type="ECO:0000256" key="5">
    <source>
        <dbReference type="ARBA" id="ARBA00007383"/>
    </source>
</evidence>
<evidence type="ECO:0000256" key="9">
    <source>
        <dbReference type="ARBA" id="ARBA00022722"/>
    </source>
</evidence>
<keyword evidence="8 14" id="KW-0963">Cytoplasm</keyword>
<feature type="binding site" evidence="14 15">
    <location>
        <position position="107"/>
    </location>
    <ligand>
        <name>a divalent metal cation</name>
        <dbReference type="ChEBI" id="CHEBI:60240"/>
    </ligand>
</feature>
<dbReference type="EC" id="3.1.26.4" evidence="6 14"/>
<evidence type="ECO:0000256" key="14">
    <source>
        <dbReference type="HAMAP-Rule" id="MF_00052"/>
    </source>
</evidence>
<comment type="caution">
    <text evidence="18">The sequence shown here is derived from an EMBL/GenBank/DDBJ whole genome shotgun (WGS) entry which is preliminary data.</text>
</comment>
<dbReference type="PROSITE" id="PS51975">
    <property type="entry name" value="RNASE_H_2"/>
    <property type="match status" value="1"/>
</dbReference>
<dbReference type="InterPro" id="IPR012337">
    <property type="entry name" value="RNaseH-like_sf"/>
</dbReference>
<dbReference type="PANTHER" id="PTHR10954:SF23">
    <property type="entry name" value="RIBONUCLEASE"/>
    <property type="match status" value="1"/>
</dbReference>
<dbReference type="Gene3D" id="3.30.420.10">
    <property type="entry name" value="Ribonuclease H-like superfamily/Ribonuclease H"/>
    <property type="match status" value="1"/>
</dbReference>
<comment type="similarity">
    <text evidence="5 14 16">Belongs to the RNase HII family.</text>
</comment>
<dbReference type="InterPro" id="IPR020787">
    <property type="entry name" value="RNase_HII_arc"/>
</dbReference>
<dbReference type="Proteomes" id="UP000050360">
    <property type="component" value="Unassembled WGS sequence"/>
</dbReference>
<dbReference type="InterPro" id="IPR024567">
    <property type="entry name" value="RNase_HII/HIII_dom"/>
</dbReference>
<evidence type="ECO:0000256" key="1">
    <source>
        <dbReference type="ARBA" id="ARBA00000077"/>
    </source>
</evidence>
<dbReference type="Gene3D" id="1.10.10.460">
    <property type="entry name" value="Ribonuclease hii. Domain 2"/>
    <property type="match status" value="1"/>
</dbReference>
<dbReference type="Pfam" id="PF01351">
    <property type="entry name" value="RNase_HII"/>
    <property type="match status" value="1"/>
</dbReference>
<dbReference type="FunFam" id="1.10.10.460:FF:000001">
    <property type="entry name" value="Ribonuclease"/>
    <property type="match status" value="1"/>
</dbReference>
<feature type="binding site" evidence="14 15">
    <location>
        <position position="9"/>
    </location>
    <ligand>
        <name>a divalent metal cation</name>
        <dbReference type="ChEBI" id="CHEBI:60240"/>
    </ligand>
</feature>
<keyword evidence="10 14" id="KW-0479">Metal-binding</keyword>
<evidence type="ECO:0000259" key="17">
    <source>
        <dbReference type="PROSITE" id="PS51975"/>
    </source>
</evidence>
<dbReference type="GO" id="GO:0030145">
    <property type="term" value="F:manganese ion binding"/>
    <property type="evidence" value="ECO:0007669"/>
    <property type="project" value="UniProtKB-UniRule"/>
</dbReference>
<dbReference type="SUPFAM" id="SSF53098">
    <property type="entry name" value="Ribonuclease H-like"/>
    <property type="match status" value="1"/>
</dbReference>
<evidence type="ECO:0000256" key="2">
    <source>
        <dbReference type="ARBA" id="ARBA00001946"/>
    </source>
</evidence>
<comment type="function">
    <text evidence="3 14 16">Endonuclease that specifically degrades the RNA of RNA-DNA hybrids.</text>
</comment>
<organism evidence="18 19">
    <name type="scientific">Candidatus Methanoperedens nitratireducens</name>
    <dbReference type="NCBI Taxonomy" id="1392998"/>
    <lineage>
        <taxon>Archaea</taxon>
        <taxon>Methanobacteriati</taxon>
        <taxon>Methanobacteriota</taxon>
        <taxon>Stenosarchaea group</taxon>
        <taxon>Methanomicrobia</taxon>
        <taxon>Methanosarcinales</taxon>
        <taxon>ANME-2 cluster</taxon>
        <taxon>Candidatus Methanoperedentaceae</taxon>
        <taxon>Candidatus Methanoperedens</taxon>
    </lineage>
</organism>
<dbReference type="NCBIfam" id="TIGR00729">
    <property type="entry name" value="ribonuclease HII"/>
    <property type="match status" value="1"/>
</dbReference>
<sequence length="223" mass="24993">MVFMISGVDEAGKGPVLGPMCVAGILLDGTKIGELSRIGVKDSKQLTAKKREVLAGEIKELAEKYFILEVTSSRIDELRKIMTMNEIMVASFTKVLKELRPDHAFVDAADVIANRFGENIRMKYPGEIMITSEHKADVKYPIVSAASILAKVQRDLLVKQIENELGLEIGSGYPSDAKTIGFLEQWVKDNNSLPSFARSSWETSKNIFDKFDRNQKRLFDYDI</sequence>
<evidence type="ECO:0000256" key="7">
    <source>
        <dbReference type="ARBA" id="ARBA00019179"/>
    </source>
</evidence>
<comment type="cofactor">
    <cofactor evidence="14 15">
        <name>Mn(2+)</name>
        <dbReference type="ChEBI" id="CHEBI:29035"/>
    </cofactor>
    <cofactor evidence="14 15">
        <name>Mg(2+)</name>
        <dbReference type="ChEBI" id="CHEBI:18420"/>
    </cofactor>
    <text evidence="14 15">Manganese or magnesium. Binds 1 divalent metal ion per monomer in the absence of substrate. May bind a second metal ion after substrate binding.</text>
</comment>
<comment type="subcellular location">
    <subcellularLocation>
        <location evidence="4 14">Cytoplasm</location>
    </subcellularLocation>
</comment>
<evidence type="ECO:0000256" key="16">
    <source>
        <dbReference type="RuleBase" id="RU003515"/>
    </source>
</evidence>
<gene>
    <name evidence="14" type="primary">rnhB</name>
    <name evidence="18" type="ORF">MPEBLZ_03865</name>
</gene>
<dbReference type="GO" id="GO:0032299">
    <property type="term" value="C:ribonuclease H2 complex"/>
    <property type="evidence" value="ECO:0007669"/>
    <property type="project" value="TreeGrafter"/>
</dbReference>
<dbReference type="CDD" id="cd07180">
    <property type="entry name" value="RNase_HII_archaea_like"/>
    <property type="match status" value="1"/>
</dbReference>
<evidence type="ECO:0000256" key="4">
    <source>
        <dbReference type="ARBA" id="ARBA00004496"/>
    </source>
</evidence>